<dbReference type="Proteomes" id="UP000026961">
    <property type="component" value="Chromosome 11"/>
</dbReference>
<dbReference type="STRING" id="40148.A0A0E0BGU9"/>
<accession>A0A0E0BGU9</accession>
<reference evidence="3" key="2">
    <citation type="submission" date="2018-05" db="EMBL/GenBank/DDBJ databases">
        <title>OgluRS3 (Oryza glumaepatula Reference Sequence Version 3).</title>
        <authorList>
            <person name="Zhang J."/>
            <person name="Kudrna D."/>
            <person name="Lee S."/>
            <person name="Talag J."/>
            <person name="Welchert J."/>
            <person name="Wing R.A."/>
        </authorList>
    </citation>
    <scope>NUCLEOTIDE SEQUENCE [LARGE SCALE GENOMIC DNA]</scope>
</reference>
<dbReference type="HOGENOM" id="CLU_2162332_0_0_1"/>
<feature type="domain" description="Micro-fibrillar-associated protein 1 C-terminal" evidence="2">
    <location>
        <begin position="12"/>
        <end position="54"/>
    </location>
</feature>
<evidence type="ECO:0000313" key="4">
    <source>
        <dbReference type="Proteomes" id="UP000026961"/>
    </source>
</evidence>
<evidence type="ECO:0000259" key="2">
    <source>
        <dbReference type="Pfam" id="PF06991"/>
    </source>
</evidence>
<feature type="region of interest" description="Disordered" evidence="1">
    <location>
        <begin position="1"/>
        <end position="35"/>
    </location>
</feature>
<keyword evidence="4" id="KW-1185">Reference proteome</keyword>
<protein>
    <recommendedName>
        <fullName evidence="2">Micro-fibrillar-associated protein 1 C-terminal domain-containing protein</fullName>
    </recommendedName>
</protein>
<dbReference type="Pfam" id="PF06991">
    <property type="entry name" value="MFAP1"/>
    <property type="match status" value="1"/>
</dbReference>
<dbReference type="EnsemblPlants" id="OGLUM11G06870.1">
    <property type="protein sequence ID" value="OGLUM11G06870.1"/>
    <property type="gene ID" value="OGLUM11G06870"/>
</dbReference>
<dbReference type="InterPro" id="IPR009730">
    <property type="entry name" value="MFAP1_C"/>
</dbReference>
<evidence type="ECO:0000256" key="1">
    <source>
        <dbReference type="SAM" id="MobiDB-lite"/>
    </source>
</evidence>
<reference evidence="3" key="1">
    <citation type="submission" date="2015-04" db="UniProtKB">
        <authorList>
            <consortium name="EnsemblPlants"/>
        </authorList>
    </citation>
    <scope>IDENTIFICATION</scope>
</reference>
<evidence type="ECO:0000313" key="3">
    <source>
        <dbReference type="EnsemblPlants" id="OGLUM11G06870.1"/>
    </source>
</evidence>
<dbReference type="Gramene" id="OGLUM11G06870.1">
    <property type="protein sequence ID" value="OGLUM11G06870.1"/>
    <property type="gene ID" value="OGLUM11G06870"/>
</dbReference>
<sequence length="111" mass="12765">MARIKKGREQSSIDDKSMEDENPVADHPKKQMRSMQKYYHKGSFFQQDADNATQTAGVEGEGDEGEDTHKYVLGLRVFPVKEREEAEVPKIEITPNAMVDLLHFLHRHNLL</sequence>
<proteinExistence type="predicted"/>
<name>A0A0E0BGU9_9ORYZ</name>
<feature type="compositionally biased region" description="Basic and acidic residues" evidence="1">
    <location>
        <begin position="7"/>
        <end position="16"/>
    </location>
</feature>
<dbReference type="AlphaFoldDB" id="A0A0E0BGU9"/>
<organism evidence="3">
    <name type="scientific">Oryza glumipatula</name>
    <dbReference type="NCBI Taxonomy" id="40148"/>
    <lineage>
        <taxon>Eukaryota</taxon>
        <taxon>Viridiplantae</taxon>
        <taxon>Streptophyta</taxon>
        <taxon>Embryophyta</taxon>
        <taxon>Tracheophyta</taxon>
        <taxon>Spermatophyta</taxon>
        <taxon>Magnoliopsida</taxon>
        <taxon>Liliopsida</taxon>
        <taxon>Poales</taxon>
        <taxon>Poaceae</taxon>
        <taxon>BOP clade</taxon>
        <taxon>Oryzoideae</taxon>
        <taxon>Oryzeae</taxon>
        <taxon>Oryzinae</taxon>
        <taxon>Oryza</taxon>
    </lineage>
</organism>